<feature type="domain" description="Fibronectin type-III" evidence="1">
    <location>
        <begin position="499"/>
        <end position="594"/>
    </location>
</feature>
<dbReference type="PROSITE" id="PS50853">
    <property type="entry name" value="FN3"/>
    <property type="match status" value="1"/>
</dbReference>
<dbReference type="InterPro" id="IPR003961">
    <property type="entry name" value="FN3_dom"/>
</dbReference>
<proteinExistence type="predicted"/>
<comment type="caution">
    <text evidence="2">The sequence shown here is derived from an EMBL/GenBank/DDBJ whole genome shotgun (WGS) entry which is preliminary data.</text>
</comment>
<dbReference type="Proteomes" id="UP001430679">
    <property type="component" value="Unassembled WGS sequence"/>
</dbReference>
<dbReference type="Gene3D" id="2.60.40.10">
    <property type="entry name" value="Immunoglobulins"/>
    <property type="match status" value="4"/>
</dbReference>
<dbReference type="EMBL" id="JAJJMM010000001">
    <property type="protein sequence ID" value="MCC9064155.1"/>
    <property type="molecule type" value="Genomic_DNA"/>
</dbReference>
<dbReference type="CDD" id="cd00063">
    <property type="entry name" value="FN3"/>
    <property type="match status" value="1"/>
</dbReference>
<organism evidence="2 3">
    <name type="scientific">Flavobacterium piscisymbiosum</name>
    <dbReference type="NCBI Taxonomy" id="2893753"/>
    <lineage>
        <taxon>Bacteria</taxon>
        <taxon>Pseudomonadati</taxon>
        <taxon>Bacteroidota</taxon>
        <taxon>Flavobacteriia</taxon>
        <taxon>Flavobacteriales</taxon>
        <taxon>Flavobacteriaceae</taxon>
        <taxon>Flavobacterium</taxon>
    </lineage>
</organism>
<dbReference type="InterPro" id="IPR036116">
    <property type="entry name" value="FN3_sf"/>
</dbReference>
<evidence type="ECO:0000259" key="1">
    <source>
        <dbReference type="PROSITE" id="PS50853"/>
    </source>
</evidence>
<reference evidence="2" key="1">
    <citation type="submission" date="2021-11" db="EMBL/GenBank/DDBJ databases">
        <title>Description of novel Flavobacterium species.</title>
        <authorList>
            <person name="Saticioglu I.B."/>
            <person name="Ay H."/>
            <person name="Altun S."/>
            <person name="Duman M."/>
        </authorList>
    </citation>
    <scope>NUCLEOTIDE SEQUENCE</scope>
    <source>
        <strain evidence="2">F-30</strain>
    </source>
</reference>
<accession>A0ABS8MF61</accession>
<dbReference type="RefSeq" id="WP_230036886.1">
    <property type="nucleotide sequence ID" value="NZ_JAJJMM010000001.1"/>
</dbReference>
<name>A0ABS8MF61_9FLAO</name>
<evidence type="ECO:0000313" key="2">
    <source>
        <dbReference type="EMBL" id="MCC9064155.1"/>
    </source>
</evidence>
<dbReference type="InterPro" id="IPR013783">
    <property type="entry name" value="Ig-like_fold"/>
</dbReference>
<dbReference type="SUPFAM" id="SSF49265">
    <property type="entry name" value="Fibronectin type III"/>
    <property type="match status" value="2"/>
</dbReference>
<sequence length="688" mass="78453">MAKKLLFFLFLLFITLSYSQGKYPTVMVNARAQKDKILIRWAVNSPIEWQKANKKGFVITRTTVLRDGNILSKPEKALLTPKPLMPEPLDSWIDLVQKDNNAAIIAQSIYGESFEVTAAKEGDLSKIVNMADELDQRYTFALYAADMSFEGAVKAGWGFVDSNVKKNEVYAYQVSVFESPKVKESSCMIGLKDCGILPAPTDFIAIPDDKKVLLSWDYETFKRIYTSFMVEKSSDGINYAPISNTALVNLNDKEDHPSKTMYYVDTLSVNDKIYHYRLYGTTSFGEKGELTNPITATGIDAIVTPARLIDYNIVNSNEVNLEWEFPAASEGFIQGYEINLAVNDRGPYKVVSKIIPPSQRKLNYKENLYPSNYFTISVVGKNNQRLTSQSMLVQPVDSIPPSKPIGLEGIIDSLGVVRLKWKPNQEKDLRGYRILKANTAGEEFVDIYHKSYIGNTYKDSVSLKMTNSKVYYRIAAEDMRFNISEPSDILILEKPDKIPPAAPIFKDYDNKDGKVHLKWIRSYSEDVVGYSLRRREKGQEKWLEIKQINDTIQEFTDERVENKKTYQYAILAKDKSNNWSSLDHSTITVQVLDFAPIKIISFLQGLPDRENKKIILNWDYNKSKDKVTSLSIYKNTKGNPPTLWKELNGDIFTLEDKNLKINVEYEYHLIPVLESNSPAKEEVLTVVY</sequence>
<keyword evidence="3" id="KW-1185">Reference proteome</keyword>
<gene>
    <name evidence="2" type="ORF">LNP81_14235</name>
</gene>
<protein>
    <submittedName>
        <fullName evidence="2">Fibronectin type III</fullName>
    </submittedName>
</protein>
<evidence type="ECO:0000313" key="3">
    <source>
        <dbReference type="Proteomes" id="UP001430679"/>
    </source>
</evidence>